<dbReference type="EMBL" id="CEKZ01000003">
    <property type="protein sequence ID" value="CEQ04163.1"/>
    <property type="molecule type" value="Genomic_DNA"/>
</dbReference>
<sequence>MKLFKLIVIVLCTGFLNVGCTSTESPEQLIKKPIHNEQEANLYKSINATLGKGLSILLPKNSSEVATINTVDLDNNGSDEIVVFQKQENFNEVNNKVGFSVLLNNGKNIIDSHLIDGDSIEYANFFDLDNDGYKEIILLSKKDNKTIMEVYKFKENKIIRLTKFDPSWIENKDDFTEMKVKIGNLDNDGKLDIIIANFNPKTHVMTVSLAYFDQYVKLRDFSVFNDVKNLDSAYLDIKKVSKDKKGIIVDTKSFTENDSYITQILYLENDNLKKALDEKNIKVKKPYYIPVEDINNDGIAEIPMINGNSRGYNQKSSLNISWNIWNGKTKESSNLVFVSQIYYNYQNNFRLSLPNNLANKIYIDENFSEGKSEFMYYDIHQSEPIKLFTITKISKNKIDEKKNQNTSNGGTILKENDSEMYVLVENSPKVLKDLNISKDAIKENFSLIY</sequence>
<evidence type="ECO:0000313" key="1">
    <source>
        <dbReference type="EMBL" id="CEQ04163.1"/>
    </source>
</evidence>
<organism evidence="1 2">
    <name type="scientific">Paraclostridium sordellii</name>
    <name type="common">Clostridium sordellii</name>
    <dbReference type="NCBI Taxonomy" id="1505"/>
    <lineage>
        <taxon>Bacteria</taxon>
        <taxon>Bacillati</taxon>
        <taxon>Bacillota</taxon>
        <taxon>Clostridia</taxon>
        <taxon>Peptostreptococcales</taxon>
        <taxon>Peptostreptococcaceae</taxon>
        <taxon>Paraclostridium</taxon>
    </lineage>
</organism>
<reference evidence="1 2" key="1">
    <citation type="submission" date="2015-01" db="EMBL/GenBank/DDBJ databases">
        <authorList>
            <person name="Aslett A.Martin."/>
            <person name="De Silva Nishadi"/>
        </authorList>
    </citation>
    <scope>NUCLEOTIDE SEQUENCE [LARGE SCALE GENOMIC DNA]</scope>
    <source>
        <strain evidence="1 2">R28058</strain>
    </source>
</reference>
<dbReference type="OrthoDB" id="1743319at2"/>
<name>A0A0C7EBV5_PARSO</name>
<protein>
    <submittedName>
        <fullName evidence="1">Lipoprotein</fullName>
    </submittedName>
</protein>
<dbReference type="Gene3D" id="2.130.10.130">
    <property type="entry name" value="Integrin alpha, N-terminal"/>
    <property type="match status" value="1"/>
</dbReference>
<keyword evidence="1" id="KW-0449">Lipoprotein</keyword>
<dbReference type="Proteomes" id="UP000049127">
    <property type="component" value="Unassembled WGS sequence"/>
</dbReference>
<dbReference type="InterPro" id="IPR028994">
    <property type="entry name" value="Integrin_alpha_N"/>
</dbReference>
<gene>
    <name evidence="1" type="ORF">R28058_18961</name>
</gene>
<dbReference type="SUPFAM" id="SSF69318">
    <property type="entry name" value="Integrin alpha N-terminal domain"/>
    <property type="match status" value="1"/>
</dbReference>
<accession>A0A0C7EBV5</accession>
<dbReference type="AlphaFoldDB" id="A0A0C7EBV5"/>
<evidence type="ECO:0000313" key="2">
    <source>
        <dbReference type="Proteomes" id="UP000049127"/>
    </source>
</evidence>
<dbReference type="RefSeq" id="WP_055335525.1">
    <property type="nucleotide sequence ID" value="NZ_CDNF01000035.1"/>
</dbReference>
<proteinExistence type="predicted"/>